<dbReference type="Proteomes" id="UP000218327">
    <property type="component" value="Unassembled WGS sequence"/>
</dbReference>
<accession>A0A2A5AXY5</accession>
<dbReference type="AlphaFoldDB" id="A0A2A5AXY5"/>
<organism evidence="1 2">
    <name type="scientific">SAR86 cluster bacterium</name>
    <dbReference type="NCBI Taxonomy" id="2030880"/>
    <lineage>
        <taxon>Bacteria</taxon>
        <taxon>Pseudomonadati</taxon>
        <taxon>Pseudomonadota</taxon>
        <taxon>Gammaproteobacteria</taxon>
        <taxon>SAR86 cluster</taxon>
    </lineage>
</organism>
<proteinExistence type="predicted"/>
<reference evidence="2" key="1">
    <citation type="submission" date="2017-08" db="EMBL/GenBank/DDBJ databases">
        <title>A dynamic microbial community with high functional redundancy inhabits the cold, oxic subseafloor aquifer.</title>
        <authorList>
            <person name="Tully B.J."/>
            <person name="Wheat C.G."/>
            <person name="Glazer B.T."/>
            <person name="Huber J.A."/>
        </authorList>
    </citation>
    <scope>NUCLEOTIDE SEQUENCE [LARGE SCALE GENOMIC DNA]</scope>
</reference>
<sequence length="82" mass="9320">MTNGTYHGEIEMQFSATATQEPLNNTDGHPQGYFTTYDSPTLQTVTLFGIEMEEAAFIMVFGKEVWEAFAFDGLQQVEWEDE</sequence>
<comment type="caution">
    <text evidence="1">The sequence shown here is derived from an EMBL/GenBank/DDBJ whole genome shotgun (WGS) entry which is preliminary data.</text>
</comment>
<dbReference type="EMBL" id="NVVJ01000030">
    <property type="protein sequence ID" value="PCJ24112.1"/>
    <property type="molecule type" value="Genomic_DNA"/>
</dbReference>
<name>A0A2A5AXY5_9GAMM</name>
<evidence type="ECO:0000313" key="1">
    <source>
        <dbReference type="EMBL" id="PCJ24112.1"/>
    </source>
</evidence>
<protein>
    <submittedName>
        <fullName evidence="1">Uncharacterized protein</fullName>
    </submittedName>
</protein>
<evidence type="ECO:0000313" key="2">
    <source>
        <dbReference type="Proteomes" id="UP000218327"/>
    </source>
</evidence>
<gene>
    <name evidence="1" type="ORF">COA96_10225</name>
</gene>